<dbReference type="Proteomes" id="UP000318126">
    <property type="component" value="Unassembled WGS sequence"/>
</dbReference>
<sequence>MVNQHLKSMNYAKKVWLLVCSLFVIIGICIGLHFFFGPEDNMSLSCRADLHGKGVKRDVKVAIDIKIVGEEVTLKYRSFESGTDNHSMIMKGKLEKLDLTSMTFKLKLEKGQVVSNLLQHSFSNHMKSVIDSSRLAMANRGPLSLDIHLLEIDEKQHYAIVQFSPDDGLWGCDIKDNKLTF</sequence>
<feature type="transmembrane region" description="Helical" evidence="1">
    <location>
        <begin position="15"/>
        <end position="36"/>
    </location>
</feature>
<dbReference type="RefSeq" id="WP_144041443.1">
    <property type="nucleotide sequence ID" value="NZ_BMPL01000039.1"/>
</dbReference>
<dbReference type="OrthoDB" id="6263879at2"/>
<dbReference type="EMBL" id="VKGK01000023">
    <property type="protein sequence ID" value="TRY13036.1"/>
    <property type="molecule type" value="Genomic_DNA"/>
</dbReference>
<keyword evidence="1" id="KW-0472">Membrane</keyword>
<keyword evidence="1" id="KW-0812">Transmembrane</keyword>
<keyword evidence="3" id="KW-1185">Reference proteome</keyword>
<comment type="caution">
    <text evidence="2">The sequence shown here is derived from an EMBL/GenBank/DDBJ whole genome shotgun (WGS) entry which is preliminary data.</text>
</comment>
<keyword evidence="1" id="KW-1133">Transmembrane helix</keyword>
<name>A0A553JKR8_SHEHA</name>
<evidence type="ECO:0000313" key="2">
    <source>
        <dbReference type="EMBL" id="TRY13036.1"/>
    </source>
</evidence>
<accession>A0A553JKR8</accession>
<proteinExistence type="predicted"/>
<protein>
    <submittedName>
        <fullName evidence="2">Uncharacterized protein</fullName>
    </submittedName>
</protein>
<dbReference type="AlphaFoldDB" id="A0A553JKR8"/>
<reference evidence="3" key="1">
    <citation type="submission" date="2019-07" db="EMBL/GenBank/DDBJ databases">
        <title>Shewanella sp. YLB-08 draft genomic sequence.</title>
        <authorList>
            <person name="Yu L."/>
        </authorList>
    </citation>
    <scope>NUCLEOTIDE SEQUENCE [LARGE SCALE GENOMIC DNA]</scope>
    <source>
        <strain evidence="3">JCM 20706</strain>
    </source>
</reference>
<organism evidence="2 3">
    <name type="scientific">Shewanella hanedai</name>
    <name type="common">Alteromonas hanedai</name>
    <dbReference type="NCBI Taxonomy" id="25"/>
    <lineage>
        <taxon>Bacteria</taxon>
        <taxon>Pseudomonadati</taxon>
        <taxon>Pseudomonadota</taxon>
        <taxon>Gammaproteobacteria</taxon>
        <taxon>Alteromonadales</taxon>
        <taxon>Shewanellaceae</taxon>
        <taxon>Shewanella</taxon>
    </lineage>
</organism>
<evidence type="ECO:0000256" key="1">
    <source>
        <dbReference type="SAM" id="Phobius"/>
    </source>
</evidence>
<evidence type="ECO:0000313" key="3">
    <source>
        <dbReference type="Proteomes" id="UP000318126"/>
    </source>
</evidence>
<gene>
    <name evidence="2" type="ORF">FN961_17355</name>
</gene>